<dbReference type="Pfam" id="PF04820">
    <property type="entry name" value="Trp_halogenase"/>
    <property type="match status" value="2"/>
</dbReference>
<evidence type="ECO:0000313" key="2">
    <source>
        <dbReference type="EMBL" id="QIS94332.1"/>
    </source>
</evidence>
<gene>
    <name evidence="2" type="primary">tjp10</name>
</gene>
<dbReference type="AlphaFoldDB" id="A0A6H0DY41"/>
<sequence length="563" mass="64331">MNVSDAFRNLQPRSQDKLKGETLIMSQPVQNLVIVGGGTAGWMSAVYLRKALDKNIQITLVESSDVTTIGVGEATFSTIKLFFDYLGLQEHEWMPKCNASYKTAIKFNNWNTQGQHFYHPFQRYETVNGFDIAEWWLKIKRDEEPFDYACFLIPSICDHKKSPRYLDGTVFDDKVKDLISREFIPEKNVLSDHKVQYPYAYHFDANLLARFLKDYAKQRGVKHVIDHVENVKLAEDGSIDSIITREHGNVSGDLFVDCTGFRGLLINEALDEPFNYFSDSLLCDRAIAMQIPTDIKKDGINPFTAATALSSGWVWNIPLYGRDGTGYVYCSAFLSEEEAEQEFRQHLGPAALNCKAKHIKIRVGRNRNSWVKNCVAIGLASGFVEPLESTGIFFIQHGIEELVSHFPDKTFNEELIKSYNNTIAECIDGVRDFLTLHYCASDRTDTPFWKATKQEIKIPEQLNEKLRLWKTRLPNNKNVNHNYHGFDSYSYSVMLLGLNYLPESSLPALNHIDEREAIAVFNSIKQKANHLAATLPSQYEYLTYVIKSQEQSEYLREESLVGV</sequence>
<proteinExistence type="inferred from homology"/>
<protein>
    <submittedName>
        <fullName evidence="2">Tjp10</fullName>
    </submittedName>
</protein>
<reference evidence="2" key="1">
    <citation type="journal article" date="2020" name="ChemBioChem">
        <title>Halogenation-guided chemical screening provides insight into tjipanazole biosynthesis by the cyanobacterium Fischerella ambigua.</title>
        <authorList>
            <person name="Chilczuk T."/>
            <person name="Schaberle T.F."/>
            <person name="Vahdati S."/>
            <person name="Mettal U."/>
            <person name="El Omari M."/>
            <person name="Enke H."/>
            <person name="Wiese M."/>
            <person name="Konig G.M."/>
            <person name="Niedermeyer T.H.J."/>
        </authorList>
    </citation>
    <scope>NUCLEOTIDE SEQUENCE</scope>
</reference>
<dbReference type="InterPro" id="IPR006905">
    <property type="entry name" value="Flavin_halogenase"/>
</dbReference>
<dbReference type="SUPFAM" id="SSF51905">
    <property type="entry name" value="FAD/NAD(P)-binding domain"/>
    <property type="match status" value="1"/>
</dbReference>
<evidence type="ECO:0000256" key="1">
    <source>
        <dbReference type="ARBA" id="ARBA00038396"/>
    </source>
</evidence>
<dbReference type="InterPro" id="IPR036188">
    <property type="entry name" value="FAD/NAD-bd_sf"/>
</dbReference>
<dbReference type="PANTHER" id="PTHR43747">
    <property type="entry name" value="FAD-BINDING PROTEIN"/>
    <property type="match status" value="1"/>
</dbReference>
<reference evidence="2" key="2">
    <citation type="submission" date="2020-02" db="EMBL/GenBank/DDBJ databases">
        <authorList>
            <person name="Schaeberle T.F."/>
        </authorList>
    </citation>
    <scope>NUCLEOTIDE SEQUENCE</scope>
</reference>
<dbReference type="InterPro" id="IPR050816">
    <property type="entry name" value="Flavin-dep_Halogenase_NPB"/>
</dbReference>
<dbReference type="PANTHER" id="PTHR43747:SF4">
    <property type="entry name" value="FLAVIN-DEPENDENT TRYPTOPHAN HALOGENASE"/>
    <property type="match status" value="1"/>
</dbReference>
<comment type="similarity">
    <text evidence="1">Belongs to the flavin-dependent halogenase family. Bacterial tryptophan halogenase subfamily.</text>
</comment>
<name>A0A6H0DY41_9CYAN</name>
<accession>A0A6H0DY41</accession>
<dbReference type="EMBL" id="MT078730">
    <property type="protein sequence ID" value="QIS94332.1"/>
    <property type="molecule type" value="Genomic_DNA"/>
</dbReference>
<dbReference type="GO" id="GO:0004497">
    <property type="term" value="F:monooxygenase activity"/>
    <property type="evidence" value="ECO:0007669"/>
    <property type="project" value="InterPro"/>
</dbReference>
<organism evidence="2">
    <name type="scientific">Symphyonema bifilamentata 97.28</name>
    <dbReference type="NCBI Taxonomy" id="2721247"/>
    <lineage>
        <taxon>Bacteria</taxon>
        <taxon>Bacillati</taxon>
        <taxon>Cyanobacteriota</taxon>
        <taxon>Cyanophyceae</taxon>
        <taxon>Nostocales</taxon>
        <taxon>Symphyonemataceae</taxon>
        <taxon>Symphyonema</taxon>
        <taxon>Symphyonema bifilamentata</taxon>
    </lineage>
</organism>
<dbReference type="Gene3D" id="3.50.50.60">
    <property type="entry name" value="FAD/NAD(P)-binding domain"/>
    <property type="match status" value="1"/>
</dbReference>